<evidence type="ECO:0000256" key="4">
    <source>
        <dbReference type="PROSITE-ProRule" id="PRU00284"/>
    </source>
</evidence>
<gene>
    <name evidence="6" type="ORF">GTP41_26585</name>
</gene>
<dbReference type="EMBL" id="WWCJ01000037">
    <property type="protein sequence ID" value="MYN05661.1"/>
    <property type="molecule type" value="Genomic_DNA"/>
</dbReference>
<organism evidence="6 7">
    <name type="scientific">Pseudoduganella guangdongensis</name>
    <dbReference type="NCBI Taxonomy" id="2692179"/>
    <lineage>
        <taxon>Bacteria</taxon>
        <taxon>Pseudomonadati</taxon>
        <taxon>Pseudomonadota</taxon>
        <taxon>Betaproteobacteria</taxon>
        <taxon>Burkholderiales</taxon>
        <taxon>Oxalobacteraceae</taxon>
        <taxon>Telluria group</taxon>
        <taxon>Pseudoduganella</taxon>
    </lineage>
</organism>
<evidence type="ECO:0000256" key="3">
    <source>
        <dbReference type="ARBA" id="ARBA00029447"/>
    </source>
</evidence>
<dbReference type="AlphaFoldDB" id="A0A6N9HPJ5"/>
<dbReference type="Pfam" id="PF00015">
    <property type="entry name" value="MCPsignal"/>
    <property type="match status" value="1"/>
</dbReference>
<reference evidence="6 7" key="1">
    <citation type="submission" date="2019-12" db="EMBL/GenBank/DDBJ databases">
        <title>Novel species isolated from a subtropical stream in China.</title>
        <authorList>
            <person name="Lu H."/>
        </authorList>
    </citation>
    <scope>NUCLEOTIDE SEQUENCE [LARGE SCALE GENOMIC DNA]</scope>
    <source>
        <strain evidence="6 7">DS3</strain>
    </source>
</reference>
<name>A0A6N9HPJ5_9BURK</name>
<evidence type="ECO:0000259" key="5">
    <source>
        <dbReference type="PROSITE" id="PS50111"/>
    </source>
</evidence>
<dbReference type="PROSITE" id="PS50111">
    <property type="entry name" value="CHEMOTAXIS_TRANSDUC_2"/>
    <property type="match status" value="1"/>
</dbReference>
<dbReference type="InterPro" id="IPR004089">
    <property type="entry name" value="MCPsignal_dom"/>
</dbReference>
<dbReference type="GO" id="GO:0005886">
    <property type="term" value="C:plasma membrane"/>
    <property type="evidence" value="ECO:0007669"/>
    <property type="project" value="TreeGrafter"/>
</dbReference>
<dbReference type="RefSeq" id="WP_161028601.1">
    <property type="nucleotide sequence ID" value="NZ_WWCJ01000037.1"/>
</dbReference>
<dbReference type="InterPro" id="IPR004090">
    <property type="entry name" value="Chemotax_Me-accpt_rcpt"/>
</dbReference>
<protein>
    <recommendedName>
        <fullName evidence="5">Methyl-accepting transducer domain-containing protein</fullName>
    </recommendedName>
</protein>
<comment type="similarity">
    <text evidence="3">Belongs to the methyl-accepting chemotaxis (MCP) protein family.</text>
</comment>
<dbReference type="Proteomes" id="UP000448575">
    <property type="component" value="Unassembled WGS sequence"/>
</dbReference>
<evidence type="ECO:0000313" key="7">
    <source>
        <dbReference type="Proteomes" id="UP000448575"/>
    </source>
</evidence>
<comment type="caution">
    <text evidence="6">The sequence shown here is derived from an EMBL/GenBank/DDBJ whole genome shotgun (WGS) entry which is preliminary data.</text>
</comment>
<dbReference type="GO" id="GO:0006935">
    <property type="term" value="P:chemotaxis"/>
    <property type="evidence" value="ECO:0007669"/>
    <property type="project" value="UniProtKB-KW"/>
</dbReference>
<comment type="subcellular location">
    <subcellularLocation>
        <location evidence="1">Membrane</location>
    </subcellularLocation>
</comment>
<dbReference type="GO" id="GO:0004888">
    <property type="term" value="F:transmembrane signaling receptor activity"/>
    <property type="evidence" value="ECO:0007669"/>
    <property type="project" value="InterPro"/>
</dbReference>
<dbReference type="SUPFAM" id="SSF58104">
    <property type="entry name" value="Methyl-accepting chemotaxis protein (MCP) signaling domain"/>
    <property type="match status" value="1"/>
</dbReference>
<evidence type="ECO:0000256" key="2">
    <source>
        <dbReference type="ARBA" id="ARBA00022500"/>
    </source>
</evidence>
<dbReference type="Gene3D" id="1.10.287.950">
    <property type="entry name" value="Methyl-accepting chemotaxis protein"/>
    <property type="match status" value="1"/>
</dbReference>
<dbReference type="PRINTS" id="PR00260">
    <property type="entry name" value="CHEMTRNSDUCR"/>
</dbReference>
<proteinExistence type="inferred from homology"/>
<keyword evidence="4" id="KW-0807">Transducer</keyword>
<dbReference type="PANTHER" id="PTHR43531:SF11">
    <property type="entry name" value="METHYL-ACCEPTING CHEMOTAXIS PROTEIN 3"/>
    <property type="match status" value="1"/>
</dbReference>
<keyword evidence="2" id="KW-0145">Chemotaxis</keyword>
<feature type="domain" description="Methyl-accepting transducer" evidence="5">
    <location>
        <begin position="270"/>
        <end position="485"/>
    </location>
</feature>
<evidence type="ECO:0000313" key="6">
    <source>
        <dbReference type="EMBL" id="MYN05661.1"/>
    </source>
</evidence>
<dbReference type="FunFam" id="1.10.287.950:FF:000001">
    <property type="entry name" value="Methyl-accepting chemotaxis sensory transducer"/>
    <property type="match status" value="1"/>
</dbReference>
<dbReference type="InterPro" id="IPR051310">
    <property type="entry name" value="MCP_chemotaxis"/>
</dbReference>
<dbReference type="PANTHER" id="PTHR43531">
    <property type="entry name" value="PROTEIN ICFG"/>
    <property type="match status" value="1"/>
</dbReference>
<accession>A0A6N9HPJ5</accession>
<dbReference type="Pfam" id="PF12729">
    <property type="entry name" value="4HB_MCP_1"/>
    <property type="match status" value="1"/>
</dbReference>
<dbReference type="SMART" id="SM00283">
    <property type="entry name" value="MA"/>
    <property type="match status" value="1"/>
</dbReference>
<dbReference type="GO" id="GO:0007165">
    <property type="term" value="P:signal transduction"/>
    <property type="evidence" value="ECO:0007669"/>
    <property type="project" value="UniProtKB-KW"/>
</dbReference>
<dbReference type="InterPro" id="IPR024478">
    <property type="entry name" value="HlyB_4HB_MCP"/>
</dbReference>
<evidence type="ECO:0000256" key="1">
    <source>
        <dbReference type="ARBA" id="ARBA00004370"/>
    </source>
</evidence>
<sequence>MQRRLTVGMRLGLLVAVLVSMMAGIGLAGMRGMEFSNARLKTTYDDRTVALIYLSKVNEYMLRSRHRMVMTAAATSIPDAEAAQQGDAAHQELIRKNWNAYMATTLTPEEQQLAAAYTVAWNGWQDLRSAIVQQARGGKHKEALAAARAADPPFRAVLAAMARLIELQERVAREEYDAATAQTAQTLRTNAILLGSGLLAGVLLSLWMIRNLLRQLGGEPNYAAHIVQEVAQGNLAVQIALKKGDQGSLLASMKAMVDKLSGVASEVSNGALALAAASEQVSATAQSLSQAASQQAASVEETSASVEQMSASISQNTDNARITDGTAAKAAGEASESGEAVRSTLAAMRDIAKRIMIIDDIAYQTNLLALNAAIEAARAGEHGKGFAVVAAEVRKLAERSQVAAQEIGDLAAGSVQTAERAGSLLDAMVPAIQQTSRLVQEITAASVEQASGVGQINMAMGQLSQATQQNAAGAEELASTAEEMSSQAEELQQLVRFFRVAQQEGVRRSVEVMRPPGPRARHRTLARVPPVDESNFTRF</sequence>
<keyword evidence="7" id="KW-1185">Reference proteome</keyword>